<dbReference type="Proteomes" id="UP000746690">
    <property type="component" value="Unassembled WGS sequence"/>
</dbReference>
<dbReference type="InterPro" id="IPR023997">
    <property type="entry name" value="TonB-dep_OMP_SusC/RagA_CS"/>
</dbReference>
<proteinExistence type="inferred from homology"/>
<evidence type="ECO:0000259" key="12">
    <source>
        <dbReference type="Pfam" id="PF07715"/>
    </source>
</evidence>
<dbReference type="Gene3D" id="2.170.130.10">
    <property type="entry name" value="TonB-dependent receptor, plug domain"/>
    <property type="match status" value="1"/>
</dbReference>
<evidence type="ECO:0000256" key="4">
    <source>
        <dbReference type="ARBA" id="ARBA00022692"/>
    </source>
</evidence>
<evidence type="ECO:0000256" key="9">
    <source>
        <dbReference type="RuleBase" id="RU003357"/>
    </source>
</evidence>
<dbReference type="InterPro" id="IPR039426">
    <property type="entry name" value="TonB-dep_rcpt-like"/>
</dbReference>
<dbReference type="Gene3D" id="2.60.40.1120">
    <property type="entry name" value="Carboxypeptidase-like, regulatory domain"/>
    <property type="match status" value="1"/>
</dbReference>
<keyword evidence="7 8" id="KW-0998">Cell outer membrane</keyword>
<evidence type="ECO:0000313" key="14">
    <source>
        <dbReference type="Proteomes" id="UP000746690"/>
    </source>
</evidence>
<comment type="subcellular location">
    <subcellularLocation>
        <location evidence="1 8">Cell outer membrane</location>
        <topology evidence="1 8">Multi-pass membrane protein</topology>
    </subcellularLocation>
</comment>
<name>A0ABX1S1P9_9FLAO</name>
<dbReference type="InterPro" id="IPR023996">
    <property type="entry name" value="TonB-dep_OMP_SusC/RagA"/>
</dbReference>
<dbReference type="InterPro" id="IPR008969">
    <property type="entry name" value="CarboxyPept-like_regulatory"/>
</dbReference>
<dbReference type="InterPro" id="IPR036942">
    <property type="entry name" value="Beta-barrel_TonB_sf"/>
</dbReference>
<evidence type="ECO:0000256" key="10">
    <source>
        <dbReference type="SAM" id="SignalP"/>
    </source>
</evidence>
<evidence type="ECO:0000256" key="5">
    <source>
        <dbReference type="ARBA" id="ARBA00023077"/>
    </source>
</evidence>
<dbReference type="NCBIfam" id="TIGR04056">
    <property type="entry name" value="OMP_RagA_SusC"/>
    <property type="match status" value="1"/>
</dbReference>
<keyword evidence="10" id="KW-0732">Signal</keyword>
<accession>A0ABX1S1P9</accession>
<evidence type="ECO:0000256" key="6">
    <source>
        <dbReference type="ARBA" id="ARBA00023136"/>
    </source>
</evidence>
<keyword evidence="3 8" id="KW-1134">Transmembrane beta strand</keyword>
<organism evidence="13 14">
    <name type="scientific">Flavivirga algicola</name>
    <dbReference type="NCBI Taxonomy" id="2729136"/>
    <lineage>
        <taxon>Bacteria</taxon>
        <taxon>Pseudomonadati</taxon>
        <taxon>Bacteroidota</taxon>
        <taxon>Flavobacteriia</taxon>
        <taxon>Flavobacteriales</taxon>
        <taxon>Flavobacteriaceae</taxon>
        <taxon>Flavivirga</taxon>
    </lineage>
</organism>
<dbReference type="Gene3D" id="2.40.170.20">
    <property type="entry name" value="TonB-dependent receptor, beta-barrel domain"/>
    <property type="match status" value="1"/>
</dbReference>
<dbReference type="InterPro" id="IPR012910">
    <property type="entry name" value="Plug_dom"/>
</dbReference>
<evidence type="ECO:0000256" key="3">
    <source>
        <dbReference type="ARBA" id="ARBA00022452"/>
    </source>
</evidence>
<keyword evidence="5 9" id="KW-0798">TonB box</keyword>
<feature type="domain" description="TonB-dependent receptor-like beta-barrel" evidence="11">
    <location>
        <begin position="449"/>
        <end position="1026"/>
    </location>
</feature>
<keyword evidence="4 8" id="KW-0812">Transmembrane</keyword>
<evidence type="ECO:0000256" key="8">
    <source>
        <dbReference type="PROSITE-ProRule" id="PRU01360"/>
    </source>
</evidence>
<dbReference type="Pfam" id="PF13715">
    <property type="entry name" value="CarbopepD_reg_2"/>
    <property type="match status" value="1"/>
</dbReference>
<evidence type="ECO:0000313" key="13">
    <source>
        <dbReference type="EMBL" id="NMH88465.1"/>
    </source>
</evidence>
<keyword evidence="13" id="KW-0675">Receptor</keyword>
<comment type="caution">
    <text evidence="13">The sequence shown here is derived from an EMBL/GenBank/DDBJ whole genome shotgun (WGS) entry which is preliminary data.</text>
</comment>
<evidence type="ECO:0000259" key="11">
    <source>
        <dbReference type="Pfam" id="PF00593"/>
    </source>
</evidence>
<gene>
    <name evidence="13" type="ORF">HHX25_13210</name>
</gene>
<keyword evidence="2 8" id="KW-0813">Transport</keyword>
<dbReference type="InterPro" id="IPR000531">
    <property type="entry name" value="Beta-barrel_TonB"/>
</dbReference>
<dbReference type="SUPFAM" id="SSF56935">
    <property type="entry name" value="Porins"/>
    <property type="match status" value="1"/>
</dbReference>
<dbReference type="EMBL" id="JABBHF010000007">
    <property type="protein sequence ID" value="NMH88465.1"/>
    <property type="molecule type" value="Genomic_DNA"/>
</dbReference>
<evidence type="ECO:0000256" key="2">
    <source>
        <dbReference type="ARBA" id="ARBA00022448"/>
    </source>
</evidence>
<keyword evidence="6 8" id="KW-0472">Membrane</keyword>
<feature type="chain" id="PRO_5046678837" evidence="10">
    <location>
        <begin position="37"/>
        <end position="1069"/>
    </location>
</feature>
<dbReference type="NCBIfam" id="TIGR04057">
    <property type="entry name" value="SusC_RagA_signa"/>
    <property type="match status" value="1"/>
</dbReference>
<dbReference type="RefSeq" id="WP_169674307.1">
    <property type="nucleotide sequence ID" value="NZ_JABBHF010000007.1"/>
</dbReference>
<evidence type="ECO:0000256" key="1">
    <source>
        <dbReference type="ARBA" id="ARBA00004571"/>
    </source>
</evidence>
<dbReference type="InterPro" id="IPR037066">
    <property type="entry name" value="Plug_dom_sf"/>
</dbReference>
<feature type="signal peptide" evidence="10">
    <location>
        <begin position="1"/>
        <end position="36"/>
    </location>
</feature>
<comment type="similarity">
    <text evidence="8 9">Belongs to the TonB-dependent receptor family.</text>
</comment>
<feature type="domain" description="TonB-dependent receptor plug" evidence="12">
    <location>
        <begin position="129"/>
        <end position="231"/>
    </location>
</feature>
<reference evidence="13 14" key="1">
    <citation type="submission" date="2020-04" db="EMBL/GenBank/DDBJ databases">
        <title>A Flavivirga sp. nov.</title>
        <authorList>
            <person name="Sun X."/>
        </authorList>
    </citation>
    <scope>NUCLEOTIDE SEQUENCE [LARGE SCALE GENOMIC DNA]</scope>
    <source>
        <strain evidence="13 14">Y03</strain>
    </source>
</reference>
<dbReference type="Pfam" id="PF00593">
    <property type="entry name" value="TonB_dep_Rec_b-barrel"/>
    <property type="match status" value="1"/>
</dbReference>
<protein>
    <submittedName>
        <fullName evidence="13">TonB-dependent receptor</fullName>
    </submittedName>
</protein>
<sequence length="1069" mass="117174">MRKIYFFKCLFDRFRLLGKKKGLLLLSLFSAFLLQAQTTNVSGVITDESNQPLIGANVLVKGTSRGAYTDFDGKYTIDVNAGEVLVFSYTGFETKEVTVGASSTIDVILAEDAASLDEVILIGYGTRKKADVVSAVSTVDRDFLEQQPSSDATRALQGSASGVTVVASARPGQQAQVRIRGLGSINGNSPLFIVDGVTGGAVPPPDQIESIQVLKDASSTAIYGARGASGVILITTKTGRKGQAAKIQFNVRTGIGRNNAKYDLVTDPNLIGQMLWLEQTNDGITPSHPHFQFDPNDIMGTRVNDYLFPNGASIGDPSTDPSLYEERNYPITLTNQNGTDWLDELYRSALLQDYNLGITGGSEKTAYSINASFFNEEGVFKYNGFKRYAFRSNIDSELTDWLTVGQRLGATLSESSGNTVGFNAIAETSPLIPVFDIAGNWAGGIVGGNLNDGPNPLGNNFRERKDLRKTLNVQGNFYIEISPLKDLKIKSLFGYNMNWFSGKDPRFGDPENTNGSFTNTLNETRNNSLTWNFTNTINYTKTFSDLHNLDVLVGMESTKMDFDIITAGRAGFISTNDDFYFLSSGADAITNGSIVNNSSPFTWSLFSLFSRVFYSYDDKYILEGTIRRDGSSRFGANNRYGYFPAASAGWVISKENFMEGSSNWLNQLKLRAGWGLSGNDQIGNYNGFTTFGSGLGNSYYGIGGGDNTISLGYQSTAYGNPDAKWETTESINFGLDASIRGGLFVSVDFWKKTTEDMLFRTTIPAIEGQATAPFVNVGTMDNTGLDIEINYNKSVNEDFSYNIGVNLTTYTNEVTKLSAEEGDALIGRSERGQTYTRAESGRAFPEFYGYIVDGIFQTQAEADGHPANGNYNEPGNLKIRDVDGDGEITPDDRTWIGNPHPDFTAGLNIGAKYKNFDLTSIWYASVGNDILNYYNRFTRYGLFQGPKAADRLFRSWGSPYLANNADAVLPKASSTTSFEQNTNSDMIEDGSFLRLKSIQLGYNVPSKVLDKFGLSNMRLYVMGTNLITLFDTYSGLDVEVSPTTEINRGFDFGTWPQPKQFIFGVNIGI</sequence>
<dbReference type="PROSITE" id="PS52016">
    <property type="entry name" value="TONB_DEPENDENT_REC_3"/>
    <property type="match status" value="1"/>
</dbReference>
<evidence type="ECO:0000256" key="7">
    <source>
        <dbReference type="ARBA" id="ARBA00023237"/>
    </source>
</evidence>
<keyword evidence="14" id="KW-1185">Reference proteome</keyword>
<dbReference type="SUPFAM" id="SSF49464">
    <property type="entry name" value="Carboxypeptidase regulatory domain-like"/>
    <property type="match status" value="1"/>
</dbReference>
<dbReference type="Pfam" id="PF07715">
    <property type="entry name" value="Plug"/>
    <property type="match status" value="1"/>
</dbReference>